<reference evidence="2" key="1">
    <citation type="journal article" date="2023" name="Mol. Biol. Evol.">
        <title>Third-Generation Sequencing Reveals the Adaptive Role of the Epigenome in Three Deep-Sea Polychaetes.</title>
        <authorList>
            <person name="Perez M."/>
            <person name="Aroh O."/>
            <person name="Sun Y."/>
            <person name="Lan Y."/>
            <person name="Juniper S.K."/>
            <person name="Young C.R."/>
            <person name="Angers B."/>
            <person name="Qian P.Y."/>
        </authorList>
    </citation>
    <scope>NUCLEOTIDE SEQUENCE</scope>
    <source>
        <strain evidence="2">R07B-5</strain>
    </source>
</reference>
<dbReference type="Proteomes" id="UP001209878">
    <property type="component" value="Unassembled WGS sequence"/>
</dbReference>
<sequence length="377" mass="43079">MLLHVWREMMAASGCGIICGMLRSKNFLILLLFFVAASIAVWLVTIPTPNIRSIMAKTHKHINRIKNMEVIGQHPPEKKHDPTEVHKAYLELLGFTDHSHLYVMKSEVNSGAGRETTATPDHLPTIVSGVTSSNYHNAIHLINSVQRYLSGQEVMIFDLGLGSYDLVQLKKHCNHRTHCHIKSFDFDKFPHHLKDTHMQAFRPIAIQMALNDYGSVIWTDSSESFITDNISSVLQQARNTGITAWTIKSREPTSALTHPTMFQYFHTKQENYYFQHMVSSDHLVLYNTARIHKQLMLPWVRCALSTECMWPRGAQNTGCRRNRKPLYRYSGCHRCGTSALNVLLGLMFDYSAEPYTSYHEVFGVDSSQEDIANMTEH</sequence>
<comment type="caution">
    <text evidence="2">The sequence shown here is derived from an EMBL/GenBank/DDBJ whole genome shotgun (WGS) entry which is preliminary data.</text>
</comment>
<gene>
    <name evidence="2" type="ORF">NP493_441g00026</name>
</gene>
<evidence type="ECO:0000256" key="1">
    <source>
        <dbReference type="SAM" id="Phobius"/>
    </source>
</evidence>
<dbReference type="PANTHER" id="PTHR31389:SF4">
    <property type="entry name" value="LD39211P"/>
    <property type="match status" value="1"/>
</dbReference>
<keyword evidence="1" id="KW-1133">Transmembrane helix</keyword>
<organism evidence="2 3">
    <name type="scientific">Ridgeia piscesae</name>
    <name type="common">Tubeworm</name>
    <dbReference type="NCBI Taxonomy" id="27915"/>
    <lineage>
        <taxon>Eukaryota</taxon>
        <taxon>Metazoa</taxon>
        <taxon>Spiralia</taxon>
        <taxon>Lophotrochozoa</taxon>
        <taxon>Annelida</taxon>
        <taxon>Polychaeta</taxon>
        <taxon>Sedentaria</taxon>
        <taxon>Canalipalpata</taxon>
        <taxon>Sabellida</taxon>
        <taxon>Siboglinidae</taxon>
        <taxon>Ridgeia</taxon>
    </lineage>
</organism>
<evidence type="ECO:0000313" key="2">
    <source>
        <dbReference type="EMBL" id="KAK2180470.1"/>
    </source>
</evidence>
<accession>A0AAD9L021</accession>
<keyword evidence="1" id="KW-0472">Membrane</keyword>
<keyword evidence="1" id="KW-0812">Transmembrane</keyword>
<feature type="transmembrane region" description="Helical" evidence="1">
    <location>
        <begin position="27"/>
        <end position="45"/>
    </location>
</feature>
<dbReference type="AlphaFoldDB" id="A0AAD9L021"/>
<dbReference type="Pfam" id="PF07801">
    <property type="entry name" value="DUF1647"/>
    <property type="match status" value="1"/>
</dbReference>
<name>A0AAD9L021_RIDPI</name>
<evidence type="ECO:0000313" key="3">
    <source>
        <dbReference type="Proteomes" id="UP001209878"/>
    </source>
</evidence>
<dbReference type="PANTHER" id="PTHR31389">
    <property type="entry name" value="LD39211P"/>
    <property type="match status" value="1"/>
</dbReference>
<proteinExistence type="predicted"/>
<dbReference type="EMBL" id="JAODUO010000441">
    <property type="protein sequence ID" value="KAK2180470.1"/>
    <property type="molecule type" value="Genomic_DNA"/>
</dbReference>
<keyword evidence="3" id="KW-1185">Reference proteome</keyword>
<dbReference type="InterPro" id="IPR012444">
    <property type="entry name" value="DUF1647"/>
</dbReference>
<protein>
    <submittedName>
        <fullName evidence="2">Uncharacterized protein</fullName>
    </submittedName>
</protein>